<dbReference type="EMBL" id="UINC01104120">
    <property type="protein sequence ID" value="SVC67034.1"/>
    <property type="molecule type" value="Genomic_DNA"/>
</dbReference>
<sequence length="277" mass="29348">MLERFKPKPEDATRVSVESLREVVSAIFEKMGVSGEDANEAADVLTMTDLRGVETHGVSNMLRAYVNQYNSGQVNPRPNWQIERETPGTAVINADLGLGIILGRRAMDIAIEKAKTVGVGIVTMNNSGHLGAVGHFSMHAAKNDMVGMCATAAGTGVLPTFAAEPRFGTNPISIAAPGNVEPPLLFDAATSQIAGNKFSLAKRVGSDLLPGWIADGEGTPIMEETPVPEEGWYGNLLPLGGTRENGSHKGYGFMLMVEVLGAFLSGSVPGMFDTENF</sequence>
<dbReference type="GO" id="GO:0016491">
    <property type="term" value="F:oxidoreductase activity"/>
    <property type="evidence" value="ECO:0007669"/>
    <property type="project" value="UniProtKB-KW"/>
</dbReference>
<dbReference type="InterPro" id="IPR043144">
    <property type="entry name" value="Mal/L-sulf/L-lact_DH-like_ah"/>
</dbReference>
<evidence type="ECO:0008006" key="4">
    <source>
        <dbReference type="Google" id="ProtNLM"/>
    </source>
</evidence>
<dbReference type="AlphaFoldDB" id="A0A382P0U0"/>
<dbReference type="Pfam" id="PF02615">
    <property type="entry name" value="Ldh_2"/>
    <property type="match status" value="1"/>
</dbReference>
<dbReference type="InterPro" id="IPR043143">
    <property type="entry name" value="Mal/L-sulf/L-lact_DH-like_NADP"/>
</dbReference>
<protein>
    <recommendedName>
        <fullName evidence="4">Malate dehydrogenase</fullName>
    </recommendedName>
</protein>
<evidence type="ECO:0000256" key="1">
    <source>
        <dbReference type="ARBA" id="ARBA00006056"/>
    </source>
</evidence>
<dbReference type="SUPFAM" id="SSF89733">
    <property type="entry name" value="L-sulfolactate dehydrogenase-like"/>
    <property type="match status" value="1"/>
</dbReference>
<name>A0A382P0U0_9ZZZZ</name>
<evidence type="ECO:0000313" key="3">
    <source>
        <dbReference type="EMBL" id="SVC67034.1"/>
    </source>
</evidence>
<comment type="similarity">
    <text evidence="1">Belongs to the LDH2/MDH2 oxidoreductase family.</text>
</comment>
<reference evidence="3" key="1">
    <citation type="submission" date="2018-05" db="EMBL/GenBank/DDBJ databases">
        <authorList>
            <person name="Lanie J.A."/>
            <person name="Ng W.-L."/>
            <person name="Kazmierczak K.M."/>
            <person name="Andrzejewski T.M."/>
            <person name="Davidsen T.M."/>
            <person name="Wayne K.J."/>
            <person name="Tettelin H."/>
            <person name="Glass J.I."/>
            <person name="Rusch D."/>
            <person name="Podicherti R."/>
            <person name="Tsui H.-C.T."/>
            <person name="Winkler M.E."/>
        </authorList>
    </citation>
    <scope>NUCLEOTIDE SEQUENCE</scope>
</reference>
<dbReference type="PANTHER" id="PTHR11091:SF0">
    <property type="entry name" value="MALATE DEHYDROGENASE"/>
    <property type="match status" value="1"/>
</dbReference>
<dbReference type="Gene3D" id="1.10.1530.10">
    <property type="match status" value="1"/>
</dbReference>
<feature type="non-terminal residue" evidence="3">
    <location>
        <position position="277"/>
    </location>
</feature>
<accession>A0A382P0U0</accession>
<dbReference type="InterPro" id="IPR036111">
    <property type="entry name" value="Mal/L-sulfo/L-lacto_DH-like_sf"/>
</dbReference>
<dbReference type="InterPro" id="IPR003767">
    <property type="entry name" value="Malate/L-lactate_DH-like"/>
</dbReference>
<evidence type="ECO:0000256" key="2">
    <source>
        <dbReference type="ARBA" id="ARBA00023002"/>
    </source>
</evidence>
<keyword evidence="2" id="KW-0560">Oxidoreductase</keyword>
<gene>
    <name evidence="3" type="ORF">METZ01_LOCUS319888</name>
</gene>
<dbReference type="Gene3D" id="3.30.1370.60">
    <property type="entry name" value="Hypothetical oxidoreductase yiak, domain 2"/>
    <property type="match status" value="1"/>
</dbReference>
<proteinExistence type="inferred from homology"/>
<dbReference type="PANTHER" id="PTHR11091">
    <property type="entry name" value="OXIDOREDUCTASE-RELATED"/>
    <property type="match status" value="1"/>
</dbReference>
<organism evidence="3">
    <name type="scientific">marine metagenome</name>
    <dbReference type="NCBI Taxonomy" id="408172"/>
    <lineage>
        <taxon>unclassified sequences</taxon>
        <taxon>metagenomes</taxon>
        <taxon>ecological metagenomes</taxon>
    </lineage>
</organism>